<name>A0ABR8TK72_9PSED</name>
<keyword evidence="3" id="KW-1185">Reference proteome</keyword>
<protein>
    <submittedName>
        <fullName evidence="2">Uncharacterized protein</fullName>
    </submittedName>
</protein>
<dbReference type="Proteomes" id="UP000611945">
    <property type="component" value="Unassembled WGS sequence"/>
</dbReference>
<gene>
    <name evidence="2" type="ORF">H9642_03140</name>
</gene>
<evidence type="ECO:0000256" key="1">
    <source>
        <dbReference type="SAM" id="MobiDB-lite"/>
    </source>
</evidence>
<comment type="caution">
    <text evidence="2">The sequence shown here is derived from an EMBL/GenBank/DDBJ whole genome shotgun (WGS) entry which is preliminary data.</text>
</comment>
<accession>A0ABR8TK72</accession>
<feature type="region of interest" description="Disordered" evidence="1">
    <location>
        <begin position="199"/>
        <end position="220"/>
    </location>
</feature>
<organism evidence="2 3">
    <name type="scientific">Serpens gallinarum</name>
    <dbReference type="NCBI Taxonomy" id="2763075"/>
    <lineage>
        <taxon>Bacteria</taxon>
        <taxon>Pseudomonadati</taxon>
        <taxon>Pseudomonadota</taxon>
        <taxon>Gammaproteobacteria</taxon>
        <taxon>Pseudomonadales</taxon>
        <taxon>Pseudomonadaceae</taxon>
        <taxon>Pseudomonas</taxon>
    </lineage>
</organism>
<evidence type="ECO:0000313" key="3">
    <source>
        <dbReference type="Proteomes" id="UP000611945"/>
    </source>
</evidence>
<sequence length="220" mass="24232">MPPRSPNISVADLSPEEAIKQLLGISPEDLRAVALQCYRSAASAGPLQPKGSDGTLAWIFGTEALRQQMLPKAWKLADPSNQPRVVSPNGKHAVTVACGDADTGNPYGKPLTRNKRGNRTTKSVHYNVRQADLFPIERKSRQVFTENAQAEQTLWILLFHVDVENRTVHYELSRPINIGENGKVDDWNPRFIMPPLSLDAPDLTGPETGPDIDIPVTPKL</sequence>
<dbReference type="EMBL" id="JACSQG010000001">
    <property type="protein sequence ID" value="MBD7976181.1"/>
    <property type="molecule type" value="Genomic_DNA"/>
</dbReference>
<reference evidence="2 3" key="1">
    <citation type="submission" date="2020-08" db="EMBL/GenBank/DDBJ databases">
        <title>A Genomic Blueprint of the Chicken Gut Microbiome.</title>
        <authorList>
            <person name="Gilroy R."/>
            <person name="Ravi A."/>
            <person name="Getino M."/>
            <person name="Pursley I."/>
            <person name="Horton D.L."/>
            <person name="Alikhan N.-F."/>
            <person name="Baker D."/>
            <person name="Gharbi K."/>
            <person name="Hall N."/>
            <person name="Watson M."/>
            <person name="Adriaenssens E.M."/>
            <person name="Foster-Nyarko E."/>
            <person name="Jarju S."/>
            <person name="Secka A."/>
            <person name="Antonio M."/>
            <person name="Oren A."/>
            <person name="Chaudhuri R."/>
            <person name="La Ragione R.M."/>
            <person name="Hildebrand F."/>
            <person name="Pallen M.J."/>
        </authorList>
    </citation>
    <scope>NUCLEOTIDE SEQUENCE [LARGE SCALE GENOMIC DNA]</scope>
    <source>
        <strain evidence="2 3">Sa2CUA2</strain>
    </source>
</reference>
<evidence type="ECO:0000313" key="2">
    <source>
        <dbReference type="EMBL" id="MBD7976181.1"/>
    </source>
</evidence>
<proteinExistence type="predicted"/>